<comment type="caution">
    <text evidence="2">The sequence shown here is derived from an EMBL/GenBank/DDBJ whole genome shotgun (WGS) entry which is preliminary data.</text>
</comment>
<dbReference type="AlphaFoldDB" id="A0A9P7YT41"/>
<accession>A0A9P7YT41</accession>
<protein>
    <submittedName>
        <fullName evidence="2">Uncharacterized protein</fullName>
    </submittedName>
</protein>
<reference evidence="2" key="1">
    <citation type="journal article" date="2021" name="IMA Fungus">
        <title>Genomic characterization of three marine fungi, including Emericellopsis atlantica sp. nov. with signatures of a generalist lifestyle and marine biomass degradation.</title>
        <authorList>
            <person name="Hagestad O.C."/>
            <person name="Hou L."/>
            <person name="Andersen J.H."/>
            <person name="Hansen E.H."/>
            <person name="Altermark B."/>
            <person name="Li C."/>
            <person name="Kuhnert E."/>
            <person name="Cox R.J."/>
            <person name="Crous P.W."/>
            <person name="Spatafora J.W."/>
            <person name="Lail K."/>
            <person name="Amirebrahimi M."/>
            <person name="Lipzen A."/>
            <person name="Pangilinan J."/>
            <person name="Andreopoulos W."/>
            <person name="Hayes R.D."/>
            <person name="Ng V."/>
            <person name="Grigoriev I.V."/>
            <person name="Jackson S.A."/>
            <person name="Sutton T.D.S."/>
            <person name="Dobson A.D.W."/>
            <person name="Rama T."/>
        </authorList>
    </citation>
    <scope>NUCLEOTIDE SEQUENCE</scope>
    <source>
        <strain evidence="2">TRa018bII</strain>
    </source>
</reference>
<sequence>MLNPLRLLSLLLTTALLLGTPVLALPASGDILTERGPVHYCSIWIQRWSFNAFDVAYYNGPLFSDGGPDNSVNFNNQETSEVSPGSQIDRVTIGSNDLIIKNVANPVVVGKDAGKVSFVYGGQVWNSWTPGRCVVRPGGAPGFTSYACNFFCDR</sequence>
<proteinExistence type="predicted"/>
<name>A0A9P7YT41_9HELO</name>
<feature type="signal peptide" evidence="1">
    <location>
        <begin position="1"/>
        <end position="24"/>
    </location>
</feature>
<evidence type="ECO:0000256" key="1">
    <source>
        <dbReference type="SAM" id="SignalP"/>
    </source>
</evidence>
<gene>
    <name evidence="2" type="ORF">BJ875DRAFT_479445</name>
</gene>
<organism evidence="2 3">
    <name type="scientific">Amylocarpus encephaloides</name>
    <dbReference type="NCBI Taxonomy" id="45428"/>
    <lineage>
        <taxon>Eukaryota</taxon>
        <taxon>Fungi</taxon>
        <taxon>Dikarya</taxon>
        <taxon>Ascomycota</taxon>
        <taxon>Pezizomycotina</taxon>
        <taxon>Leotiomycetes</taxon>
        <taxon>Helotiales</taxon>
        <taxon>Helotiales incertae sedis</taxon>
        <taxon>Amylocarpus</taxon>
    </lineage>
</organism>
<keyword evidence="1" id="KW-0732">Signal</keyword>
<evidence type="ECO:0000313" key="3">
    <source>
        <dbReference type="Proteomes" id="UP000824998"/>
    </source>
</evidence>
<dbReference type="EMBL" id="MU251359">
    <property type="protein sequence ID" value="KAG9239319.1"/>
    <property type="molecule type" value="Genomic_DNA"/>
</dbReference>
<feature type="chain" id="PRO_5040171372" evidence="1">
    <location>
        <begin position="25"/>
        <end position="154"/>
    </location>
</feature>
<dbReference type="OrthoDB" id="3453920at2759"/>
<keyword evidence="3" id="KW-1185">Reference proteome</keyword>
<dbReference type="Proteomes" id="UP000824998">
    <property type="component" value="Unassembled WGS sequence"/>
</dbReference>
<evidence type="ECO:0000313" key="2">
    <source>
        <dbReference type="EMBL" id="KAG9239319.1"/>
    </source>
</evidence>